<keyword evidence="2" id="KW-0547">Nucleotide-binding</keyword>
<name>A0ABV9T544_9BACT</name>
<evidence type="ECO:0000313" key="6">
    <source>
        <dbReference type="Proteomes" id="UP001595818"/>
    </source>
</evidence>
<organism evidence="5 6">
    <name type="scientific">Negadavirga shengliensis</name>
    <dbReference type="NCBI Taxonomy" id="1389218"/>
    <lineage>
        <taxon>Bacteria</taxon>
        <taxon>Pseudomonadati</taxon>
        <taxon>Bacteroidota</taxon>
        <taxon>Cytophagia</taxon>
        <taxon>Cytophagales</taxon>
        <taxon>Cyclobacteriaceae</taxon>
        <taxon>Negadavirga</taxon>
    </lineage>
</organism>
<dbReference type="InterPro" id="IPR003593">
    <property type="entry name" value="AAA+_ATPase"/>
</dbReference>
<dbReference type="InterPro" id="IPR027417">
    <property type="entry name" value="P-loop_NTPase"/>
</dbReference>
<keyword evidence="1" id="KW-0813">Transport</keyword>
<dbReference type="SUPFAM" id="SSF52540">
    <property type="entry name" value="P-loop containing nucleoside triphosphate hydrolases"/>
    <property type="match status" value="1"/>
</dbReference>
<evidence type="ECO:0000256" key="3">
    <source>
        <dbReference type="ARBA" id="ARBA00022840"/>
    </source>
</evidence>
<evidence type="ECO:0000256" key="2">
    <source>
        <dbReference type="ARBA" id="ARBA00022741"/>
    </source>
</evidence>
<dbReference type="PROSITE" id="PS00211">
    <property type="entry name" value="ABC_TRANSPORTER_1"/>
    <property type="match status" value="1"/>
</dbReference>
<dbReference type="Gene3D" id="3.40.50.300">
    <property type="entry name" value="P-loop containing nucleotide triphosphate hydrolases"/>
    <property type="match status" value="1"/>
</dbReference>
<gene>
    <name evidence="5" type="ORF">ACFPFU_18700</name>
</gene>
<dbReference type="EMBL" id="JBHSJJ010000012">
    <property type="protein sequence ID" value="MFC4873739.1"/>
    <property type="molecule type" value="Genomic_DNA"/>
</dbReference>
<dbReference type="Pfam" id="PF00005">
    <property type="entry name" value="ABC_tran"/>
    <property type="match status" value="1"/>
</dbReference>
<dbReference type="InterPro" id="IPR051782">
    <property type="entry name" value="ABC_Transporter_VariousFunc"/>
</dbReference>
<dbReference type="SMART" id="SM00382">
    <property type="entry name" value="AAA"/>
    <property type="match status" value="1"/>
</dbReference>
<keyword evidence="3 5" id="KW-0067">ATP-binding</keyword>
<dbReference type="RefSeq" id="WP_377066894.1">
    <property type="nucleotide sequence ID" value="NZ_JBHSJJ010000012.1"/>
</dbReference>
<protein>
    <submittedName>
        <fullName evidence="5">ATP-binding cassette domain-containing protein</fullName>
    </submittedName>
</protein>
<dbReference type="InterPro" id="IPR003439">
    <property type="entry name" value="ABC_transporter-like_ATP-bd"/>
</dbReference>
<dbReference type="GO" id="GO:0005524">
    <property type="term" value="F:ATP binding"/>
    <property type="evidence" value="ECO:0007669"/>
    <property type="project" value="UniProtKB-KW"/>
</dbReference>
<evidence type="ECO:0000313" key="5">
    <source>
        <dbReference type="EMBL" id="MFC4873739.1"/>
    </source>
</evidence>
<sequence>MFLLNLKGAGKRFQHEWIFRCLDLELGPGQQLAITGSNGSGKSTLIKCIAGQMPLTEGGLAYFKSGNEVPAAEFYRHIVISAPYLELPEEFTLKEFLNFHFKFKKIRENTSLREFVDMVYLEQALNKPISYFSSGMKQRLKLGICFFSEASLVLLDEPTSNLDERGISWYLEMIREHTKHKCVLIASNDSREYGFCQNRIRMEDYKKKISL</sequence>
<evidence type="ECO:0000256" key="1">
    <source>
        <dbReference type="ARBA" id="ARBA00022448"/>
    </source>
</evidence>
<proteinExistence type="predicted"/>
<dbReference type="InterPro" id="IPR017871">
    <property type="entry name" value="ABC_transporter-like_CS"/>
</dbReference>
<accession>A0ABV9T544</accession>
<feature type="domain" description="ABC transporter" evidence="4">
    <location>
        <begin position="4"/>
        <end position="211"/>
    </location>
</feature>
<comment type="caution">
    <text evidence="5">The sequence shown here is derived from an EMBL/GenBank/DDBJ whole genome shotgun (WGS) entry which is preliminary data.</text>
</comment>
<dbReference type="PANTHER" id="PTHR42939:SF1">
    <property type="entry name" value="ABC TRANSPORTER ATP-BINDING PROTEIN ALBC-RELATED"/>
    <property type="match status" value="1"/>
</dbReference>
<reference evidence="6" key="1">
    <citation type="journal article" date="2019" name="Int. J. Syst. Evol. Microbiol.">
        <title>The Global Catalogue of Microorganisms (GCM) 10K type strain sequencing project: providing services to taxonomists for standard genome sequencing and annotation.</title>
        <authorList>
            <consortium name="The Broad Institute Genomics Platform"/>
            <consortium name="The Broad Institute Genome Sequencing Center for Infectious Disease"/>
            <person name="Wu L."/>
            <person name="Ma J."/>
        </authorList>
    </citation>
    <scope>NUCLEOTIDE SEQUENCE [LARGE SCALE GENOMIC DNA]</scope>
    <source>
        <strain evidence="6">CGMCC 4.7466</strain>
    </source>
</reference>
<evidence type="ECO:0000259" key="4">
    <source>
        <dbReference type="PROSITE" id="PS50893"/>
    </source>
</evidence>
<dbReference type="PANTHER" id="PTHR42939">
    <property type="entry name" value="ABC TRANSPORTER ATP-BINDING PROTEIN ALBC-RELATED"/>
    <property type="match status" value="1"/>
</dbReference>
<dbReference type="PROSITE" id="PS50893">
    <property type="entry name" value="ABC_TRANSPORTER_2"/>
    <property type="match status" value="1"/>
</dbReference>
<dbReference type="Proteomes" id="UP001595818">
    <property type="component" value="Unassembled WGS sequence"/>
</dbReference>
<keyword evidence="6" id="KW-1185">Reference proteome</keyword>